<reference evidence="2" key="2">
    <citation type="journal article" date="2021" name="PeerJ">
        <title>Extensive microbial diversity within the chicken gut microbiome revealed by metagenomics and culture.</title>
        <authorList>
            <person name="Gilroy R."/>
            <person name="Ravi A."/>
            <person name="Getino M."/>
            <person name="Pursley I."/>
            <person name="Horton D.L."/>
            <person name="Alikhan N.F."/>
            <person name="Baker D."/>
            <person name="Gharbi K."/>
            <person name="Hall N."/>
            <person name="Watson M."/>
            <person name="Adriaenssens E.M."/>
            <person name="Foster-Nyarko E."/>
            <person name="Jarju S."/>
            <person name="Secka A."/>
            <person name="Antonio M."/>
            <person name="Oren A."/>
            <person name="Chaudhuri R.R."/>
            <person name="La Ragione R."/>
            <person name="Hildebrand F."/>
            <person name="Pallen M.J."/>
        </authorList>
    </citation>
    <scope>NUCLEOTIDE SEQUENCE</scope>
    <source>
        <strain evidence="2">6919</strain>
    </source>
</reference>
<protein>
    <recommendedName>
        <fullName evidence="1">START-like domain-containing protein</fullName>
    </recommendedName>
</protein>
<organism evidence="2 3">
    <name type="scientific">Candidatus Limisoma faecipullorum</name>
    <dbReference type="NCBI Taxonomy" id="2840854"/>
    <lineage>
        <taxon>Bacteria</taxon>
        <taxon>Pseudomonadati</taxon>
        <taxon>Bacteroidota</taxon>
        <taxon>Bacteroidia</taxon>
        <taxon>Bacteroidales</taxon>
        <taxon>Candidatus Limisoma</taxon>
    </lineage>
</organism>
<dbReference type="Proteomes" id="UP000823598">
    <property type="component" value="Unassembled WGS sequence"/>
</dbReference>
<reference evidence="2" key="1">
    <citation type="submission" date="2020-10" db="EMBL/GenBank/DDBJ databases">
        <authorList>
            <person name="Gilroy R."/>
        </authorList>
    </citation>
    <scope>NUCLEOTIDE SEQUENCE</scope>
    <source>
        <strain evidence="2">6919</strain>
    </source>
</reference>
<dbReference type="EMBL" id="JADIMC010000050">
    <property type="protein sequence ID" value="MBO8476181.1"/>
    <property type="molecule type" value="Genomic_DNA"/>
</dbReference>
<evidence type="ECO:0000259" key="1">
    <source>
        <dbReference type="Pfam" id="PF19569"/>
    </source>
</evidence>
<dbReference type="Pfam" id="PF19569">
    <property type="entry name" value="START_2"/>
    <property type="match status" value="1"/>
</dbReference>
<dbReference type="InterPro" id="IPR045736">
    <property type="entry name" value="START_2"/>
</dbReference>
<dbReference type="InterPro" id="IPR023393">
    <property type="entry name" value="START-like_dom_sf"/>
</dbReference>
<sequence length="127" mass="14997">MAKEKFQLEYDMKSTPVQLLWSYIATANGLKEWFADDVKQNGKEMVLDWNGSEQTVVIVGMRTDKYVRYHWKEDADKNYFELKITVSEFTDNIVLTVTDFASTDELEESKDLWNYQIETLQRLLGCY</sequence>
<gene>
    <name evidence="2" type="ORF">IAB88_04240</name>
</gene>
<proteinExistence type="predicted"/>
<evidence type="ECO:0000313" key="3">
    <source>
        <dbReference type="Proteomes" id="UP000823598"/>
    </source>
</evidence>
<dbReference type="AlphaFoldDB" id="A0A9D9IQ19"/>
<feature type="domain" description="START-like" evidence="1">
    <location>
        <begin position="3"/>
        <end position="125"/>
    </location>
</feature>
<dbReference type="Gene3D" id="3.30.530.20">
    <property type="match status" value="1"/>
</dbReference>
<evidence type="ECO:0000313" key="2">
    <source>
        <dbReference type="EMBL" id="MBO8476181.1"/>
    </source>
</evidence>
<dbReference type="SUPFAM" id="SSF55961">
    <property type="entry name" value="Bet v1-like"/>
    <property type="match status" value="1"/>
</dbReference>
<name>A0A9D9IQ19_9BACT</name>
<accession>A0A9D9IQ19</accession>
<comment type="caution">
    <text evidence="2">The sequence shown here is derived from an EMBL/GenBank/DDBJ whole genome shotgun (WGS) entry which is preliminary data.</text>
</comment>